<dbReference type="InParanoid" id="A0A1D2VF59"/>
<gene>
    <name evidence="2" type="ORF">ASCRUDRAFT_76619</name>
</gene>
<feature type="transmembrane region" description="Helical" evidence="1">
    <location>
        <begin position="227"/>
        <end position="249"/>
    </location>
</feature>
<protein>
    <submittedName>
        <fullName evidence="2">Uncharacterized protein</fullName>
    </submittedName>
</protein>
<dbReference type="AlphaFoldDB" id="A0A1D2VF59"/>
<feature type="transmembrane region" description="Helical" evidence="1">
    <location>
        <begin position="255"/>
        <end position="276"/>
    </location>
</feature>
<dbReference type="OrthoDB" id="4089405at2759"/>
<dbReference type="STRING" id="1344418.A0A1D2VF59"/>
<evidence type="ECO:0000313" key="2">
    <source>
        <dbReference type="EMBL" id="ODV60107.1"/>
    </source>
</evidence>
<organism evidence="2 3">
    <name type="scientific">Ascoidea rubescens DSM 1968</name>
    <dbReference type="NCBI Taxonomy" id="1344418"/>
    <lineage>
        <taxon>Eukaryota</taxon>
        <taxon>Fungi</taxon>
        <taxon>Dikarya</taxon>
        <taxon>Ascomycota</taxon>
        <taxon>Saccharomycotina</taxon>
        <taxon>Saccharomycetes</taxon>
        <taxon>Ascoideaceae</taxon>
        <taxon>Ascoidea</taxon>
    </lineage>
</organism>
<sequence length="416" mass="48521">MMNVRGLNLIRNTLLKNNYSKLVYINHHFIKTDLNVRSISTTSIVFDNNNDNDNKNHEKNHQINSNKFKRLAALTNYVNNIISKDSKNEIIQDSLIIETIKICNDQINSDSTNSNDELILNDFITKLLNLKSLDLNLINFKKLVLLNNVIENYHNKNFKVNYTFINQLITSYQKQNPTRPLPNNLITMIIRFSLFENNIEESLKIVDKITTEKNYINTRKTKMWNSVGITVGGLFGVSTTIELVANAFFKEYFFGVHNTILMLVPYLLNISILYSIMKINRNHSTGNVSVLKYKDGTAPTYSYIYLNQMKFYSIIFENDRKINSGLDKDPRKAIVNRLVKNNFVPLPNEEDLLVDEYWITKGENFEWMDPDQDPAEIIYRNYLKDRKLAFLPNNTSTDNKSLDWTRELLIETPKTQ</sequence>
<evidence type="ECO:0000256" key="1">
    <source>
        <dbReference type="SAM" id="Phobius"/>
    </source>
</evidence>
<name>A0A1D2VF59_9ASCO</name>
<keyword evidence="1" id="KW-0812">Transmembrane</keyword>
<keyword evidence="1" id="KW-1133">Transmembrane helix</keyword>
<dbReference type="RefSeq" id="XP_020046414.1">
    <property type="nucleotide sequence ID" value="XM_020193549.1"/>
</dbReference>
<reference evidence="3" key="1">
    <citation type="submission" date="2016-05" db="EMBL/GenBank/DDBJ databases">
        <title>Comparative genomics of biotechnologically important yeasts.</title>
        <authorList>
            <consortium name="DOE Joint Genome Institute"/>
            <person name="Riley R."/>
            <person name="Haridas S."/>
            <person name="Wolfe K.H."/>
            <person name="Lopes M.R."/>
            <person name="Hittinger C.T."/>
            <person name="Goker M."/>
            <person name="Salamov A."/>
            <person name="Wisecaver J."/>
            <person name="Long T.M."/>
            <person name="Aerts A.L."/>
            <person name="Barry K."/>
            <person name="Choi C."/>
            <person name="Clum A."/>
            <person name="Coughlan A.Y."/>
            <person name="Deshpande S."/>
            <person name="Douglass A.P."/>
            <person name="Hanson S.J."/>
            <person name="Klenk H.-P."/>
            <person name="Labutti K."/>
            <person name="Lapidus A."/>
            <person name="Lindquist E."/>
            <person name="Lipzen A."/>
            <person name="Meier-Kolthoff J.P."/>
            <person name="Ohm R.A."/>
            <person name="Otillar R.P."/>
            <person name="Pangilinan J."/>
            <person name="Peng Y."/>
            <person name="Rokas A."/>
            <person name="Rosa C.A."/>
            <person name="Scheuner C."/>
            <person name="Sibirny A.A."/>
            <person name="Slot J.C."/>
            <person name="Stielow J.B."/>
            <person name="Sun H."/>
            <person name="Kurtzman C.P."/>
            <person name="Blackwell M."/>
            <person name="Grigoriev I.V."/>
            <person name="Jeffries T.W."/>
        </authorList>
    </citation>
    <scope>NUCLEOTIDE SEQUENCE [LARGE SCALE GENOMIC DNA]</scope>
    <source>
        <strain evidence="3">DSM 1968</strain>
    </source>
</reference>
<dbReference type="GeneID" id="30967185"/>
<keyword evidence="1" id="KW-0472">Membrane</keyword>
<dbReference type="Proteomes" id="UP000095038">
    <property type="component" value="Unassembled WGS sequence"/>
</dbReference>
<accession>A0A1D2VF59</accession>
<dbReference type="EMBL" id="KV454483">
    <property type="protein sequence ID" value="ODV60107.1"/>
    <property type="molecule type" value="Genomic_DNA"/>
</dbReference>
<keyword evidence="3" id="KW-1185">Reference proteome</keyword>
<evidence type="ECO:0000313" key="3">
    <source>
        <dbReference type="Proteomes" id="UP000095038"/>
    </source>
</evidence>
<proteinExistence type="predicted"/>